<organism evidence="1">
    <name type="scientific">marine sediment metagenome</name>
    <dbReference type="NCBI Taxonomy" id="412755"/>
    <lineage>
        <taxon>unclassified sequences</taxon>
        <taxon>metagenomes</taxon>
        <taxon>ecological metagenomes</taxon>
    </lineage>
</organism>
<protein>
    <submittedName>
        <fullName evidence="1">Uncharacterized protein</fullName>
    </submittedName>
</protein>
<gene>
    <name evidence="1" type="ORF">LCGC14_1992400</name>
</gene>
<reference evidence="1" key="1">
    <citation type="journal article" date="2015" name="Nature">
        <title>Complex archaea that bridge the gap between prokaryotes and eukaryotes.</title>
        <authorList>
            <person name="Spang A."/>
            <person name="Saw J.H."/>
            <person name="Jorgensen S.L."/>
            <person name="Zaremba-Niedzwiedzka K."/>
            <person name="Martijn J."/>
            <person name="Lind A.E."/>
            <person name="van Eijk R."/>
            <person name="Schleper C."/>
            <person name="Guy L."/>
            <person name="Ettema T.J."/>
        </authorList>
    </citation>
    <scope>NUCLEOTIDE SEQUENCE</scope>
</reference>
<comment type="caution">
    <text evidence="1">The sequence shown here is derived from an EMBL/GenBank/DDBJ whole genome shotgun (WGS) entry which is preliminary data.</text>
</comment>
<sequence length="161" mass="18798">MGSSKRKWSHSQNLIYEKGKDAEIGEGWEMVLETIGYFEPKKALEMVKESKENMINYYNETGVVGKYIYKRVIDDIMDMIDVVIDGIKIEKEKKQKRFDVVSLGIGKCRYCEKGFNLNSGFVGLYCTKKCFNAYSRSLQFRREAKEVSEKKDEKKNKKDNL</sequence>
<proteinExistence type="predicted"/>
<evidence type="ECO:0000313" key="1">
    <source>
        <dbReference type="EMBL" id="KKL81673.1"/>
    </source>
</evidence>
<dbReference type="EMBL" id="LAZR01022496">
    <property type="protein sequence ID" value="KKL81673.1"/>
    <property type="molecule type" value="Genomic_DNA"/>
</dbReference>
<dbReference type="AlphaFoldDB" id="A0A0F9F5V0"/>
<accession>A0A0F9F5V0</accession>
<name>A0A0F9F5V0_9ZZZZ</name>